<dbReference type="PANTHER" id="PTHR30032">
    <property type="entry name" value="N-ACETYLMURAMOYL-L-ALANINE AMIDASE-RELATED"/>
    <property type="match status" value="1"/>
</dbReference>
<feature type="chain" id="PRO_5002634885" evidence="1">
    <location>
        <begin position="23"/>
        <end position="448"/>
    </location>
</feature>
<comment type="caution">
    <text evidence="3">The sequence shown here is derived from an EMBL/GenBank/DDBJ whole genome shotgun (WGS) entry which is preliminary data.</text>
</comment>
<evidence type="ECO:0000313" key="3">
    <source>
        <dbReference type="EMBL" id="EAX46756.1"/>
    </source>
</evidence>
<dbReference type="GO" id="GO:0030435">
    <property type="term" value="P:sporulation resulting in formation of a cellular spore"/>
    <property type="evidence" value="ECO:0007669"/>
    <property type="project" value="InterPro"/>
</dbReference>
<sequence>MFRRIIYLTTLLCFLVSAAAGAQVSAQSARTAEPLIRVGIWTNQPNVLLSATSPFAIVDRTNGQVLGAYQAGERVSLAYKNGIIALNGKPLETRSIGVVLKGKGEQYIEVNKRRYRGDIEVHPTRGETGLTVVNTLPVEQYLYGIIAREISPDWAIEAVKAQAVAARTYALYNLGKHADDGFDVCATTDCQVYGGRDSEVPRAIQAVDETRGMVIQYRGQLIPAYFHSSGGGYTENSENVWGTYRPYLRGVPDFDQAAPHFKWEKQVAVTELEELLRQSGYGIGRLQAIELSRLTAQPVTAPDRGVSGRVKTIRFIGDQGTIQLTGAKLRSLLGLNSTLFDLAVVVPVPKVFEVEITDSYGDHGKKQIEINLPPRQEQGWFSDKPNIRRLTGRPDEKLVITGYGWGHGVGLSQWGAKAMAETAPPGDTAYFKEILKHYYQGVDINKIY</sequence>
<dbReference type="GO" id="GO:0030288">
    <property type="term" value="C:outer membrane-bounded periplasmic space"/>
    <property type="evidence" value="ECO:0007669"/>
    <property type="project" value="TreeGrafter"/>
</dbReference>
<accession>A1HT78</accession>
<proteinExistence type="predicted"/>
<evidence type="ECO:0000259" key="2">
    <source>
        <dbReference type="Pfam" id="PF08486"/>
    </source>
</evidence>
<evidence type="ECO:0000256" key="1">
    <source>
        <dbReference type="SAM" id="SignalP"/>
    </source>
</evidence>
<name>A1HT78_9FIRM</name>
<dbReference type="eggNOG" id="COG2385">
    <property type="taxonomic scope" value="Bacteria"/>
</dbReference>
<organism evidence="3 4">
    <name type="scientific">Thermosinus carboxydivorans Nor1</name>
    <dbReference type="NCBI Taxonomy" id="401526"/>
    <lineage>
        <taxon>Bacteria</taxon>
        <taxon>Bacillati</taxon>
        <taxon>Bacillota</taxon>
        <taxon>Negativicutes</taxon>
        <taxon>Selenomonadales</taxon>
        <taxon>Sporomusaceae</taxon>
        <taxon>Thermosinus</taxon>
    </lineage>
</organism>
<protein>
    <submittedName>
        <fullName evidence="3">SpoIID/LytB domain</fullName>
    </submittedName>
</protein>
<keyword evidence="4" id="KW-1185">Reference proteome</keyword>
<keyword evidence="1" id="KW-0732">Signal</keyword>
<dbReference type="InterPro" id="IPR013486">
    <property type="entry name" value="SpoIID/LytB"/>
</dbReference>
<dbReference type="InterPro" id="IPR013693">
    <property type="entry name" value="SpoIID/LytB_N"/>
</dbReference>
<evidence type="ECO:0000313" key="4">
    <source>
        <dbReference type="Proteomes" id="UP000005139"/>
    </source>
</evidence>
<reference evidence="3 4" key="2">
    <citation type="submission" date="2007-01" db="EMBL/GenBank/DDBJ databases">
        <title>Sequencing of the draft genome and assembly of Thermosinus carboxydivorans Nor1.</title>
        <authorList>
            <consortium name="US DOE Joint Genome Institute (JGI-PGF)"/>
            <person name="Copeland A."/>
            <person name="Lucas S."/>
            <person name="Lapidus A."/>
            <person name="Barry K."/>
            <person name="Glavina del Rio T."/>
            <person name="Dalin E."/>
            <person name="Tice H."/>
            <person name="Bruce D."/>
            <person name="Pitluck S."/>
            <person name="Richardson P."/>
        </authorList>
    </citation>
    <scope>NUCLEOTIDE SEQUENCE [LARGE SCALE GENOMIC DNA]</scope>
    <source>
        <strain evidence="3 4">Nor1</strain>
    </source>
</reference>
<dbReference type="Proteomes" id="UP000005139">
    <property type="component" value="Unassembled WGS sequence"/>
</dbReference>
<dbReference type="RefSeq" id="WP_007290230.1">
    <property type="nucleotide sequence ID" value="NZ_AAWL01000022.1"/>
</dbReference>
<gene>
    <name evidence="3" type="ORF">TcarDRAFT_0421</name>
</gene>
<dbReference type="NCBIfam" id="TIGR02669">
    <property type="entry name" value="SpoIID_LytB"/>
    <property type="match status" value="1"/>
</dbReference>
<dbReference type="EMBL" id="AAWL01000022">
    <property type="protein sequence ID" value="EAX46756.1"/>
    <property type="molecule type" value="Genomic_DNA"/>
</dbReference>
<reference evidence="3 4" key="1">
    <citation type="submission" date="2007-01" db="EMBL/GenBank/DDBJ databases">
        <title>Annotation of the draft genome assembly of Thermosinus carboxydivorans Nor1.</title>
        <authorList>
            <consortium name="US DOE Joint Genome Institute (JGI-ORNL)"/>
            <person name="Larimer F."/>
            <person name="Land M."/>
            <person name="Hauser L."/>
        </authorList>
    </citation>
    <scope>NUCLEOTIDE SEQUENCE [LARGE SCALE GENOMIC DNA]</scope>
    <source>
        <strain evidence="3 4">Nor1</strain>
    </source>
</reference>
<dbReference type="AlphaFoldDB" id="A1HT78"/>
<dbReference type="Pfam" id="PF08486">
    <property type="entry name" value="SpoIID"/>
    <property type="match status" value="1"/>
</dbReference>
<dbReference type="InterPro" id="IPR051922">
    <property type="entry name" value="Bact_Sporulation_Assoc"/>
</dbReference>
<feature type="signal peptide" evidence="1">
    <location>
        <begin position="1"/>
        <end position="22"/>
    </location>
</feature>
<dbReference type="PANTHER" id="PTHR30032:SF4">
    <property type="entry name" value="AMIDASE ENHANCER"/>
    <property type="match status" value="1"/>
</dbReference>
<dbReference type="OrthoDB" id="9794671at2"/>
<feature type="domain" description="Sporulation stage II protein D amidase enhancer LytB N-terminal" evidence="2">
    <location>
        <begin position="128"/>
        <end position="217"/>
    </location>
</feature>